<dbReference type="Proteomes" id="UP000008021">
    <property type="component" value="Chromosome 3"/>
</dbReference>
<protein>
    <submittedName>
        <fullName evidence="1">Uncharacterized protein</fullName>
    </submittedName>
</protein>
<reference evidence="1" key="1">
    <citation type="submission" date="2015-04" db="UniProtKB">
        <authorList>
            <consortium name="EnsemblPlants"/>
        </authorList>
    </citation>
    <scope>IDENTIFICATION</scope>
</reference>
<evidence type="ECO:0000313" key="1">
    <source>
        <dbReference type="EnsemblPlants" id="OMERI03G25990.1"/>
    </source>
</evidence>
<dbReference type="Gene3D" id="1.50.10.20">
    <property type="match status" value="1"/>
</dbReference>
<organism evidence="1">
    <name type="scientific">Oryza meridionalis</name>
    <dbReference type="NCBI Taxonomy" id="40149"/>
    <lineage>
        <taxon>Eukaryota</taxon>
        <taxon>Viridiplantae</taxon>
        <taxon>Streptophyta</taxon>
        <taxon>Embryophyta</taxon>
        <taxon>Tracheophyta</taxon>
        <taxon>Spermatophyta</taxon>
        <taxon>Magnoliopsida</taxon>
        <taxon>Liliopsida</taxon>
        <taxon>Poales</taxon>
        <taxon>Poaceae</taxon>
        <taxon>BOP clade</taxon>
        <taxon>Oryzoideae</taxon>
        <taxon>Oryzeae</taxon>
        <taxon>Oryzinae</taxon>
        <taxon>Oryza</taxon>
    </lineage>
</organism>
<dbReference type="InterPro" id="IPR008930">
    <property type="entry name" value="Terpenoid_cyclase/PrenylTrfase"/>
</dbReference>
<dbReference type="eggNOG" id="KOG0366">
    <property type="taxonomic scope" value="Eukaryota"/>
</dbReference>
<reference evidence="1" key="2">
    <citation type="submission" date="2018-05" db="EMBL/GenBank/DDBJ databases">
        <title>OmerRS3 (Oryza meridionalis Reference Sequence Version 3).</title>
        <authorList>
            <person name="Zhang J."/>
            <person name="Kudrna D."/>
            <person name="Lee S."/>
            <person name="Talag J."/>
            <person name="Welchert J."/>
            <person name="Wing R.A."/>
        </authorList>
    </citation>
    <scope>NUCLEOTIDE SEQUENCE [LARGE SCALE GENOMIC DNA]</scope>
    <source>
        <strain evidence="1">cv. OR44</strain>
    </source>
</reference>
<evidence type="ECO:0000313" key="2">
    <source>
        <dbReference type="Proteomes" id="UP000008021"/>
    </source>
</evidence>
<dbReference type="STRING" id="40149.A0A0E0D4L0"/>
<dbReference type="EnsemblPlants" id="OMERI03G25990.1">
    <property type="protein sequence ID" value="OMERI03G25990.1"/>
    <property type="gene ID" value="OMERI03G25990"/>
</dbReference>
<dbReference type="SUPFAM" id="SSF48239">
    <property type="entry name" value="Terpenoid cyclases/Protein prenyltransferases"/>
    <property type="match status" value="1"/>
</dbReference>
<sequence>MVLEVNKSSDCVTTDKSTKKDSFESLLMEHVRLNGANWGLTTLDLLYKLHAVEADEFIEWIMSCYHPDSGSARRGGID</sequence>
<dbReference type="Gramene" id="OMERI03G25990.1">
    <property type="protein sequence ID" value="OMERI03G25990.1"/>
    <property type="gene ID" value="OMERI03G25990"/>
</dbReference>
<keyword evidence="2" id="KW-1185">Reference proteome</keyword>
<accession>A0A0E0D4L0</accession>
<proteinExistence type="predicted"/>
<name>A0A0E0D4L0_9ORYZ</name>
<dbReference type="AlphaFoldDB" id="A0A0E0D4L0"/>
<dbReference type="HOGENOM" id="CLU_197833_0_0_1"/>